<feature type="compositionally biased region" description="Polar residues" evidence="1">
    <location>
        <begin position="221"/>
        <end position="230"/>
    </location>
</feature>
<keyword evidence="4" id="KW-1185">Reference proteome</keyword>
<feature type="compositionally biased region" description="Polar residues" evidence="1">
    <location>
        <begin position="415"/>
        <end position="427"/>
    </location>
</feature>
<feature type="region of interest" description="Disordered" evidence="1">
    <location>
        <begin position="171"/>
        <end position="245"/>
    </location>
</feature>
<feature type="compositionally biased region" description="Basic residues" evidence="1">
    <location>
        <begin position="472"/>
        <end position="491"/>
    </location>
</feature>
<feature type="chain" id="PRO_5043842108" evidence="2">
    <location>
        <begin position="24"/>
        <end position="491"/>
    </location>
</feature>
<dbReference type="Proteomes" id="UP001497623">
    <property type="component" value="Unassembled WGS sequence"/>
</dbReference>
<accession>A0AAV2RAP7</accession>
<dbReference type="EMBL" id="CAXKWB010019699">
    <property type="protein sequence ID" value="CAL4122203.1"/>
    <property type="molecule type" value="Genomic_DNA"/>
</dbReference>
<evidence type="ECO:0000256" key="1">
    <source>
        <dbReference type="SAM" id="MobiDB-lite"/>
    </source>
</evidence>
<feature type="compositionally biased region" description="Low complexity" evidence="1">
    <location>
        <begin position="439"/>
        <end position="451"/>
    </location>
</feature>
<feature type="signal peptide" evidence="2">
    <location>
        <begin position="1"/>
        <end position="23"/>
    </location>
</feature>
<comment type="caution">
    <text evidence="3">The sequence shown here is derived from an EMBL/GenBank/DDBJ whole genome shotgun (WGS) entry which is preliminary data.</text>
</comment>
<protein>
    <submittedName>
        <fullName evidence="3">Uncharacterized protein</fullName>
    </submittedName>
</protein>
<evidence type="ECO:0000256" key="2">
    <source>
        <dbReference type="SAM" id="SignalP"/>
    </source>
</evidence>
<evidence type="ECO:0000313" key="3">
    <source>
        <dbReference type="EMBL" id="CAL4122203.1"/>
    </source>
</evidence>
<organism evidence="3 4">
    <name type="scientific">Meganyctiphanes norvegica</name>
    <name type="common">Northern krill</name>
    <name type="synonym">Thysanopoda norvegica</name>
    <dbReference type="NCBI Taxonomy" id="48144"/>
    <lineage>
        <taxon>Eukaryota</taxon>
        <taxon>Metazoa</taxon>
        <taxon>Ecdysozoa</taxon>
        <taxon>Arthropoda</taxon>
        <taxon>Crustacea</taxon>
        <taxon>Multicrustacea</taxon>
        <taxon>Malacostraca</taxon>
        <taxon>Eumalacostraca</taxon>
        <taxon>Eucarida</taxon>
        <taxon>Euphausiacea</taxon>
        <taxon>Euphausiidae</taxon>
        <taxon>Meganyctiphanes</taxon>
    </lineage>
</organism>
<dbReference type="AlphaFoldDB" id="A0AAV2RAP7"/>
<keyword evidence="2" id="KW-0732">Signal</keyword>
<feature type="compositionally biased region" description="Polar residues" evidence="1">
    <location>
        <begin position="177"/>
        <end position="186"/>
    </location>
</feature>
<feature type="non-terminal residue" evidence="3">
    <location>
        <position position="1"/>
    </location>
</feature>
<proteinExistence type="predicted"/>
<reference evidence="3 4" key="1">
    <citation type="submission" date="2024-05" db="EMBL/GenBank/DDBJ databases">
        <authorList>
            <person name="Wallberg A."/>
        </authorList>
    </citation>
    <scope>NUCLEOTIDE SEQUENCE [LARGE SCALE GENOMIC DNA]</scope>
</reference>
<sequence length="491" mass="54767">QMSVLQWFTMLTVMTMLLSTTLGDTSVTHHTFTLADTLRPPGPPIEVVPSISAPQVTAIERQGRLRGPFLNPRGPPPLRIHHPRALLQPPPLLPPQPLFTHHDGSSNTLEVNPELRKVLKDISMADLPLAGEGENQLPGFFAPEFNNRFTPDENAPIIPVTSTTQRIPITQQTTPQLSNQLPLTDSNEARPLFPPFGPESNQLPLTNPREPRPLFPPFGPESNQLPLTNSREPRPLFPPFGSEQSASELPTFHIVQTTTIGPILPPVHSNQQSSSLVPDTLRSIFPSFDEAHFGSQFPQFSPNPPSPTTPEILNFGVTEQFFANSDQTINPELPNQVNPDFQDPESFELSNEFPPRLNNNNHALEDDEFFNSQHITGLRPPLGHPSNGVIRNIGGNRRPPKTVNKPLPNGALRQPNKNQGQFVTNNGRVPRQLQRRPQQHAPRGPGNNNGRRPLDHRRQRVRAAPPSGHFRPGGRRPGRLPRLRPWHQIRQ</sequence>
<gene>
    <name evidence="3" type="ORF">MNOR_LOCUS22925</name>
</gene>
<evidence type="ECO:0000313" key="4">
    <source>
        <dbReference type="Proteomes" id="UP001497623"/>
    </source>
</evidence>
<name>A0AAV2RAP7_MEGNR</name>
<feature type="region of interest" description="Disordered" evidence="1">
    <location>
        <begin position="342"/>
        <end position="491"/>
    </location>
</feature>